<feature type="compositionally biased region" description="Polar residues" evidence="1">
    <location>
        <begin position="88"/>
        <end position="99"/>
    </location>
</feature>
<feature type="region of interest" description="Disordered" evidence="1">
    <location>
        <begin position="425"/>
        <end position="448"/>
    </location>
</feature>
<name>A0A9Q1C4J7_HOLLE</name>
<feature type="compositionally biased region" description="Pro residues" evidence="1">
    <location>
        <begin position="437"/>
        <end position="448"/>
    </location>
</feature>
<dbReference type="Proteomes" id="UP001152320">
    <property type="component" value="Chromosome 8"/>
</dbReference>
<feature type="region of interest" description="Disordered" evidence="1">
    <location>
        <begin position="313"/>
        <end position="397"/>
    </location>
</feature>
<dbReference type="AlphaFoldDB" id="A0A9Q1C4J7"/>
<protein>
    <submittedName>
        <fullName evidence="2">Uncharacterized protein</fullName>
    </submittedName>
</protein>
<dbReference type="EMBL" id="JAIZAY010000008">
    <property type="protein sequence ID" value="KAJ8037969.1"/>
    <property type="molecule type" value="Genomic_DNA"/>
</dbReference>
<accession>A0A9Q1C4J7</accession>
<evidence type="ECO:0000313" key="3">
    <source>
        <dbReference type="Proteomes" id="UP001152320"/>
    </source>
</evidence>
<feature type="compositionally biased region" description="Low complexity" evidence="1">
    <location>
        <begin position="365"/>
        <end position="379"/>
    </location>
</feature>
<feature type="compositionally biased region" description="Basic and acidic residues" evidence="1">
    <location>
        <begin position="100"/>
        <end position="113"/>
    </location>
</feature>
<evidence type="ECO:0000313" key="2">
    <source>
        <dbReference type="EMBL" id="KAJ8037969.1"/>
    </source>
</evidence>
<sequence length="448" mass="50106">MDLYVRIPSNMHDVGIQASPCESMEPLPLADKIPRPPENKTYVTETAQVNEKLSQGSTVLSTVIAPDLNDLPPALTLALGDSQWCVGNSTPRPLSTDSPTHPRDKGRESERTNDQYNEQQPIKTPAFSLHSDRDCGIDPFKLQFITAQLGVTDWIKEKGEHIPLDLGRIKFIRPDIIAAERESRSESCPSVSSHTSGRSLNEPLDKYMVIRQRTFHGLPRSKKELRVLPLTDPRETKNEANPSWMHRSKTDLFIERRRNRIAAARRAYASKRQTFSDLDGITFAGLVENLPNVNQGHQEEPFEKEVDVNNNILPVGKPVYSNPSRTSENMNAKQHAIDSKLPPISLKQTQQNHSSPETKTKEQSSRNNSGSSSSSSGSNAPPNDSPRNKNQIRGKLRKQPLAAIPLKLWEPSFDCVVVSSRKVLQPRQLVKTWGPSEAPPRQQPSPLK</sequence>
<keyword evidence="3" id="KW-1185">Reference proteome</keyword>
<reference evidence="2" key="1">
    <citation type="submission" date="2021-10" db="EMBL/GenBank/DDBJ databases">
        <title>Tropical sea cucumber genome reveals ecological adaptation and Cuvierian tubules defense mechanism.</title>
        <authorList>
            <person name="Chen T."/>
        </authorList>
    </citation>
    <scope>NUCLEOTIDE SEQUENCE</scope>
    <source>
        <strain evidence="2">Nanhai2018</strain>
        <tissue evidence="2">Muscle</tissue>
    </source>
</reference>
<organism evidence="2 3">
    <name type="scientific">Holothuria leucospilota</name>
    <name type="common">Black long sea cucumber</name>
    <name type="synonym">Mertensiothuria leucospilota</name>
    <dbReference type="NCBI Taxonomy" id="206669"/>
    <lineage>
        <taxon>Eukaryota</taxon>
        <taxon>Metazoa</taxon>
        <taxon>Echinodermata</taxon>
        <taxon>Eleutherozoa</taxon>
        <taxon>Echinozoa</taxon>
        <taxon>Holothuroidea</taxon>
        <taxon>Aspidochirotacea</taxon>
        <taxon>Aspidochirotida</taxon>
        <taxon>Holothuriidae</taxon>
        <taxon>Holothuria</taxon>
    </lineage>
</organism>
<dbReference type="OrthoDB" id="10070172at2759"/>
<comment type="caution">
    <text evidence="2">The sequence shown here is derived from an EMBL/GenBank/DDBJ whole genome shotgun (WGS) entry which is preliminary data.</text>
</comment>
<feature type="compositionally biased region" description="Polar residues" evidence="1">
    <location>
        <begin position="321"/>
        <end position="332"/>
    </location>
</feature>
<feature type="region of interest" description="Disordered" evidence="1">
    <location>
        <begin position="88"/>
        <end position="121"/>
    </location>
</feature>
<evidence type="ECO:0000256" key="1">
    <source>
        <dbReference type="SAM" id="MobiDB-lite"/>
    </source>
</evidence>
<proteinExistence type="predicted"/>
<gene>
    <name evidence="2" type="ORF">HOLleu_18924</name>
</gene>
<feature type="compositionally biased region" description="Polar residues" evidence="1">
    <location>
        <begin position="346"/>
        <end position="355"/>
    </location>
</feature>